<feature type="chain" id="PRO_5029873512" evidence="1">
    <location>
        <begin position="21"/>
        <end position="294"/>
    </location>
</feature>
<reference evidence="2 3" key="1">
    <citation type="submission" date="2020-08" db="EMBL/GenBank/DDBJ databases">
        <authorList>
            <person name="Hejnol A."/>
        </authorList>
    </citation>
    <scope>NUCLEOTIDE SEQUENCE [LARGE SCALE GENOMIC DNA]</scope>
</reference>
<comment type="caution">
    <text evidence="2">The sequence shown here is derived from an EMBL/GenBank/DDBJ whole genome shotgun (WGS) entry which is preliminary data.</text>
</comment>
<sequence length="294" mass="33850">MEVFIFYVLISLLFVGSCDNVHLLKSPRRDCPRVQHLVSTVCSEAICLDTIQVKPKERPLSMRYPVLNESQIKQLREIPGFIDDNCMWLISRLSDMQWINGVYGCIGQIGDAHLKIIGLLSLNLNFTLGEKMLVSEEKNVILEKSDEIETILKNMGPLNYKLHKGYIVNMTSVSDFERFRFVNINGWNDLNLLIRSMDYSTCLLRDGGIISIDEIDAPDSSALQAVELFLSKHGTSVFTPFIHAKNRLFLTTTNYFNSYYRFFVENRHLLLAYGLREVSSKRFGARYSYFISEE</sequence>
<keyword evidence="1" id="KW-0732">Signal</keyword>
<name>A0A7I8VCL4_9ANNE</name>
<keyword evidence="3" id="KW-1185">Reference proteome</keyword>
<evidence type="ECO:0000256" key="1">
    <source>
        <dbReference type="SAM" id="SignalP"/>
    </source>
</evidence>
<evidence type="ECO:0000313" key="2">
    <source>
        <dbReference type="EMBL" id="CAD5113441.1"/>
    </source>
</evidence>
<evidence type="ECO:0000313" key="3">
    <source>
        <dbReference type="Proteomes" id="UP000549394"/>
    </source>
</evidence>
<dbReference type="Proteomes" id="UP000549394">
    <property type="component" value="Unassembled WGS sequence"/>
</dbReference>
<dbReference type="AlphaFoldDB" id="A0A7I8VCL4"/>
<dbReference type="EMBL" id="CAJFCJ010000003">
    <property type="protein sequence ID" value="CAD5113441.1"/>
    <property type="molecule type" value="Genomic_DNA"/>
</dbReference>
<gene>
    <name evidence="2" type="ORF">DGYR_LOCUS2430</name>
</gene>
<feature type="signal peptide" evidence="1">
    <location>
        <begin position="1"/>
        <end position="20"/>
    </location>
</feature>
<accession>A0A7I8VCL4</accession>
<proteinExistence type="predicted"/>
<protein>
    <submittedName>
        <fullName evidence="2">Uncharacterized protein</fullName>
    </submittedName>
</protein>
<organism evidence="2 3">
    <name type="scientific">Dimorphilus gyrociliatus</name>
    <dbReference type="NCBI Taxonomy" id="2664684"/>
    <lineage>
        <taxon>Eukaryota</taxon>
        <taxon>Metazoa</taxon>
        <taxon>Spiralia</taxon>
        <taxon>Lophotrochozoa</taxon>
        <taxon>Annelida</taxon>
        <taxon>Polychaeta</taxon>
        <taxon>Polychaeta incertae sedis</taxon>
        <taxon>Dinophilidae</taxon>
        <taxon>Dimorphilus</taxon>
    </lineage>
</organism>